<name>A0A392SB49_9FABA</name>
<keyword evidence="2" id="KW-1185">Reference proteome</keyword>
<dbReference type="AlphaFoldDB" id="A0A392SB49"/>
<accession>A0A392SB49</accession>
<evidence type="ECO:0000313" key="2">
    <source>
        <dbReference type="Proteomes" id="UP000265520"/>
    </source>
</evidence>
<feature type="non-terminal residue" evidence="1">
    <location>
        <position position="94"/>
    </location>
</feature>
<sequence>MALAAANLLYLPDDCWEDVFKFLTCDGARGDYIRVMDSSPNSFSPLPAVSDILSIHTQRRHHLYKRLSIIFQKVPQPHLPQPLRLQHWPPKLPG</sequence>
<evidence type="ECO:0000313" key="1">
    <source>
        <dbReference type="EMBL" id="MCI46078.1"/>
    </source>
</evidence>
<protein>
    <submittedName>
        <fullName evidence="1">Uncharacterized protein</fullName>
    </submittedName>
</protein>
<dbReference type="EMBL" id="LXQA010352479">
    <property type="protein sequence ID" value="MCI46078.1"/>
    <property type="molecule type" value="Genomic_DNA"/>
</dbReference>
<comment type="caution">
    <text evidence="1">The sequence shown here is derived from an EMBL/GenBank/DDBJ whole genome shotgun (WGS) entry which is preliminary data.</text>
</comment>
<dbReference type="Proteomes" id="UP000265520">
    <property type="component" value="Unassembled WGS sequence"/>
</dbReference>
<reference evidence="1 2" key="1">
    <citation type="journal article" date="2018" name="Front. Plant Sci.">
        <title>Red Clover (Trifolium pratense) and Zigzag Clover (T. medium) - A Picture of Genomic Similarities and Differences.</title>
        <authorList>
            <person name="Dluhosova J."/>
            <person name="Istvanek J."/>
            <person name="Nedelnik J."/>
            <person name="Repkova J."/>
        </authorList>
    </citation>
    <scope>NUCLEOTIDE SEQUENCE [LARGE SCALE GENOMIC DNA]</scope>
    <source>
        <strain evidence="2">cv. 10/8</strain>
        <tissue evidence="1">Leaf</tissue>
    </source>
</reference>
<proteinExistence type="predicted"/>
<organism evidence="1 2">
    <name type="scientific">Trifolium medium</name>
    <dbReference type="NCBI Taxonomy" id="97028"/>
    <lineage>
        <taxon>Eukaryota</taxon>
        <taxon>Viridiplantae</taxon>
        <taxon>Streptophyta</taxon>
        <taxon>Embryophyta</taxon>
        <taxon>Tracheophyta</taxon>
        <taxon>Spermatophyta</taxon>
        <taxon>Magnoliopsida</taxon>
        <taxon>eudicotyledons</taxon>
        <taxon>Gunneridae</taxon>
        <taxon>Pentapetalae</taxon>
        <taxon>rosids</taxon>
        <taxon>fabids</taxon>
        <taxon>Fabales</taxon>
        <taxon>Fabaceae</taxon>
        <taxon>Papilionoideae</taxon>
        <taxon>50 kb inversion clade</taxon>
        <taxon>NPAAA clade</taxon>
        <taxon>Hologalegina</taxon>
        <taxon>IRL clade</taxon>
        <taxon>Trifolieae</taxon>
        <taxon>Trifolium</taxon>
    </lineage>
</organism>